<dbReference type="InterPro" id="IPR005502">
    <property type="entry name" value="Ribosyl_crysJ1"/>
</dbReference>
<keyword evidence="3" id="KW-1185">Reference proteome</keyword>
<sequence>MDFSTISNNYLEKVYAGVLGKLIGVYVGRPFEGWTHQLIMKELGYIRYYVHERFNLPLVVTDDDVSGTFVFVRALEEHGITPNLSAKDIGKTWLNNTIEKKSIFWWGGRGVSTEHTAFLNLKHGINAPDSGSIKTNGKTVAEQIGAQIFIDGWAMVAPGNPSLAAKLAEAAASVSHDGEAVYAAKLWAVMEAEAFISKDVDHLLDVGLRYIPPDSLIASLINNIRSWAKIDMDWQITRKRIEDIYGYDKFSGVCHVIPNHGLMICVLIYAGHDFHSAIQIINSCGWDTDCNSGNIGCLVAIMHGLAAFEGGPDWRGPLADRALISSADGGYSVNNAARVAYDIANIGYKLAGLPILPAPKNGAQFHFTLPGSVQGFIAGRNELLLNQVKVHQAIDDEGRPGLMIQLSGLTNGVEPVEVLTQTFTPPEIVKMKSYDLMAAPLISPGQIITAFVRAGASNTAPISANLRLKHYNEANKLSSFDGPSTVLSPGATQALTWTIPDVFDSQPIQQIGVALSCPNGVLDGIAWLDCLSYSGTPRMTLTRPSTAPNNPFIPIPPDKPCDFWKRAWIDSISTFHTRFPEASFYLAQDHGEGILITGTREWVDYKVTVPNFRINLGSAGLTVRVQGLNRYYALIFKPGQLVLVKAKDELRSELASIDYNWQLDEVYSISVSVEAENITGYIAGEKIMEAKDREYISGGIGVVLLDASVTVDQFDLSPLH</sequence>
<dbReference type="InterPro" id="IPR036705">
    <property type="entry name" value="Ribosyl_crysJ1_sf"/>
</dbReference>
<dbReference type="STRING" id="5539.A0A3E2HKQ2"/>
<feature type="binding site" evidence="1">
    <location>
        <position position="287"/>
    </location>
    <ligand>
        <name>Mg(2+)</name>
        <dbReference type="ChEBI" id="CHEBI:18420"/>
        <label>1</label>
    </ligand>
</feature>
<dbReference type="Gene3D" id="1.10.4080.10">
    <property type="entry name" value="ADP-ribosylation/Crystallin J1"/>
    <property type="match status" value="1"/>
</dbReference>
<accession>A0A3E2HKQ2</accession>
<evidence type="ECO:0000313" key="3">
    <source>
        <dbReference type="Proteomes" id="UP000258309"/>
    </source>
</evidence>
<dbReference type="Gene3D" id="2.60.120.560">
    <property type="entry name" value="Exo-inulinase, domain 1"/>
    <property type="match status" value="1"/>
</dbReference>
<proteinExistence type="predicted"/>
<comment type="caution">
    <text evidence="2">The sequence shown here is derived from an EMBL/GenBank/DDBJ whole genome shotgun (WGS) entry which is preliminary data.</text>
</comment>
<reference evidence="2 3" key="1">
    <citation type="submission" date="2018-05" db="EMBL/GenBank/DDBJ databases">
        <title>Draft genome sequence of Scytalidium lignicola DSM 105466, a ubiquitous saprotrophic fungus.</title>
        <authorList>
            <person name="Buettner E."/>
            <person name="Gebauer A.M."/>
            <person name="Hofrichter M."/>
            <person name="Liers C."/>
            <person name="Kellner H."/>
        </authorList>
    </citation>
    <scope>NUCLEOTIDE SEQUENCE [LARGE SCALE GENOMIC DNA]</scope>
    <source>
        <strain evidence="2 3">DSM 105466</strain>
    </source>
</reference>
<comment type="cofactor">
    <cofactor evidence="1">
        <name>Mg(2+)</name>
        <dbReference type="ChEBI" id="CHEBI:18420"/>
    </cofactor>
    <text evidence="1">Binds 2 magnesium ions per subunit.</text>
</comment>
<protein>
    <recommendedName>
        <fullName evidence="4">ADP-ribosylglycohydrolase</fullName>
    </recommendedName>
</protein>
<name>A0A3E2HKQ2_SCYLI</name>
<keyword evidence="1" id="KW-0460">Magnesium</keyword>
<dbReference type="OrthoDB" id="44736at2759"/>
<feature type="binding site" evidence="1">
    <location>
        <position position="63"/>
    </location>
    <ligand>
        <name>Mg(2+)</name>
        <dbReference type="ChEBI" id="CHEBI:18420"/>
        <label>1</label>
    </ligand>
</feature>
<keyword evidence="1" id="KW-0479">Metal-binding</keyword>
<dbReference type="OMA" id="SGWDTDC"/>
<evidence type="ECO:0000256" key="1">
    <source>
        <dbReference type="PIRSR" id="PIRSR605502-1"/>
    </source>
</evidence>
<feature type="non-terminal residue" evidence="2">
    <location>
        <position position="720"/>
    </location>
</feature>
<dbReference type="AlphaFoldDB" id="A0A3E2HKQ2"/>
<dbReference type="Proteomes" id="UP000258309">
    <property type="component" value="Unassembled WGS sequence"/>
</dbReference>
<feature type="binding site" evidence="1">
    <location>
        <position position="64"/>
    </location>
    <ligand>
        <name>Mg(2+)</name>
        <dbReference type="ChEBI" id="CHEBI:18420"/>
        <label>1</label>
    </ligand>
</feature>
<dbReference type="SUPFAM" id="SSF101478">
    <property type="entry name" value="ADP-ribosylglycohydrolase"/>
    <property type="match status" value="1"/>
</dbReference>
<feature type="non-terminal residue" evidence="2">
    <location>
        <position position="1"/>
    </location>
</feature>
<dbReference type="Pfam" id="PF03747">
    <property type="entry name" value="ADP_ribosyl_GH"/>
    <property type="match status" value="1"/>
</dbReference>
<feature type="binding site" evidence="1">
    <location>
        <position position="289"/>
    </location>
    <ligand>
        <name>Mg(2+)</name>
        <dbReference type="ChEBI" id="CHEBI:18420"/>
        <label>1</label>
    </ligand>
</feature>
<dbReference type="EMBL" id="NCSJ02000027">
    <property type="protein sequence ID" value="RFU33964.1"/>
    <property type="molecule type" value="Genomic_DNA"/>
</dbReference>
<organism evidence="2 3">
    <name type="scientific">Scytalidium lignicola</name>
    <name type="common">Hyphomycete</name>
    <dbReference type="NCBI Taxonomy" id="5539"/>
    <lineage>
        <taxon>Eukaryota</taxon>
        <taxon>Fungi</taxon>
        <taxon>Dikarya</taxon>
        <taxon>Ascomycota</taxon>
        <taxon>Pezizomycotina</taxon>
        <taxon>Leotiomycetes</taxon>
        <taxon>Leotiomycetes incertae sedis</taxon>
        <taxon>Scytalidium</taxon>
    </lineage>
</organism>
<evidence type="ECO:0008006" key="4">
    <source>
        <dbReference type="Google" id="ProtNLM"/>
    </source>
</evidence>
<evidence type="ECO:0000313" key="2">
    <source>
        <dbReference type="EMBL" id="RFU33964.1"/>
    </source>
</evidence>
<gene>
    <name evidence="2" type="ORF">B7463_g2368</name>
</gene>